<evidence type="ECO:0000313" key="1">
    <source>
        <dbReference type="EMBL" id="GAA4339698.1"/>
    </source>
</evidence>
<dbReference type="Proteomes" id="UP001501115">
    <property type="component" value="Unassembled WGS sequence"/>
</dbReference>
<keyword evidence="2" id="KW-1185">Reference proteome</keyword>
<comment type="caution">
    <text evidence="1">The sequence shown here is derived from an EMBL/GenBank/DDBJ whole genome shotgun (WGS) entry which is preliminary data.</text>
</comment>
<evidence type="ECO:0000313" key="2">
    <source>
        <dbReference type="Proteomes" id="UP001501115"/>
    </source>
</evidence>
<proteinExistence type="predicted"/>
<gene>
    <name evidence="1" type="ORF">GCM10023086_74880</name>
</gene>
<sequence length="53" mass="6234">MRREWSPEDVVACWTPVGSDWDLVANKSGPTRLGFVLMLKYFELEGRFPHRPR</sequence>
<reference evidence="2" key="1">
    <citation type="journal article" date="2019" name="Int. J. Syst. Evol. Microbiol.">
        <title>The Global Catalogue of Microorganisms (GCM) 10K type strain sequencing project: providing services to taxonomists for standard genome sequencing and annotation.</title>
        <authorList>
            <consortium name="The Broad Institute Genomics Platform"/>
            <consortium name="The Broad Institute Genome Sequencing Center for Infectious Disease"/>
            <person name="Wu L."/>
            <person name="Ma J."/>
        </authorList>
    </citation>
    <scope>NUCLEOTIDE SEQUENCE [LARGE SCALE GENOMIC DNA]</scope>
    <source>
        <strain evidence="2">JCM 31290</strain>
    </source>
</reference>
<dbReference type="EMBL" id="BAABET010000017">
    <property type="protein sequence ID" value="GAA4339698.1"/>
    <property type="molecule type" value="Genomic_DNA"/>
</dbReference>
<dbReference type="RefSeq" id="WP_345666225.1">
    <property type="nucleotide sequence ID" value="NZ_BAABET010000017.1"/>
</dbReference>
<protein>
    <recommendedName>
        <fullName evidence="3">DUF4158 domain-containing protein</fullName>
    </recommendedName>
</protein>
<organism evidence="1 2">
    <name type="scientific">Streptomyces venetus</name>
    <dbReference type="NCBI Taxonomy" id="1701086"/>
    <lineage>
        <taxon>Bacteria</taxon>
        <taxon>Bacillati</taxon>
        <taxon>Actinomycetota</taxon>
        <taxon>Actinomycetes</taxon>
        <taxon>Kitasatosporales</taxon>
        <taxon>Streptomycetaceae</taxon>
        <taxon>Streptomyces</taxon>
    </lineage>
</organism>
<evidence type="ECO:0008006" key="3">
    <source>
        <dbReference type="Google" id="ProtNLM"/>
    </source>
</evidence>
<accession>A0ABP8HJA4</accession>
<name>A0ABP8HJA4_9ACTN</name>